<protein>
    <submittedName>
        <fullName evidence="4">Chalcone isomerase</fullName>
    </submittedName>
</protein>
<dbReference type="SUPFAM" id="SSF54626">
    <property type="entry name" value="Chalcone isomerase"/>
    <property type="match status" value="1"/>
</dbReference>
<evidence type="ECO:0000313" key="4">
    <source>
        <dbReference type="EMBL" id="RPA22874.1"/>
    </source>
</evidence>
<reference evidence="6" key="2">
    <citation type="submission" date="2018-11" db="EMBL/GenBank/DDBJ databases">
        <title>Shewanella sp. R106.</title>
        <authorList>
            <person name="Hwang Y.J."/>
            <person name="Hwang C.Y."/>
        </authorList>
    </citation>
    <scope>NUCLEOTIDE SEQUENCE [LARGE SCALE GENOMIC DNA]</scope>
    <source>
        <strain evidence="6">R106</strain>
    </source>
</reference>
<dbReference type="InterPro" id="IPR016088">
    <property type="entry name" value="Chalcone_isomerase_3-sand"/>
</dbReference>
<reference evidence="3 5" key="1">
    <citation type="submission" date="2018-11" db="EMBL/GenBank/DDBJ databases">
        <title>Shewanella sp. M2.</title>
        <authorList>
            <person name="Hwang Y.J."/>
            <person name="Hwang C.Y."/>
        </authorList>
    </citation>
    <scope>NUCLEOTIDE SEQUENCE [LARGE SCALE GENOMIC DNA]</scope>
    <source>
        <strain evidence="3 5">M2</strain>
    </source>
</reference>
<dbReference type="EMBL" id="RKKB01000024">
    <property type="protein sequence ID" value="RPA22874.1"/>
    <property type="molecule type" value="Genomic_DNA"/>
</dbReference>
<dbReference type="RefSeq" id="WP_124014076.1">
    <property type="nucleotide sequence ID" value="NZ_CP034073.1"/>
</dbReference>
<reference evidence="4" key="3">
    <citation type="submission" date="2018-11" db="EMBL/GenBank/DDBJ databases">
        <authorList>
            <person name="Hwang Y.J."/>
            <person name="Hwang C.Y."/>
        </authorList>
    </citation>
    <scope>NUCLEOTIDE SEQUENCE</scope>
    <source>
        <strain evidence="4">R106</strain>
    </source>
</reference>
<sequence length="187" mass="20185">MIKKSLGLALVLLCSSSAFADTQIGDVTLPDTLTVQEQHLQLNGAGVRSKFFMDLYVGSLFTLTQTDNAKMVINGQTPVVIQLNITSDMITSEKMTDAMNDGFQLATHGDTSAIDSGISAFIATFAEPIKTGDKFTLVSIVGQGVISYKNDKQLSVTKGEDFRKALLAIWLGEDPTDDDLKEAMLDL</sequence>
<dbReference type="KEGG" id="spsr:EGC80_06565"/>
<dbReference type="InterPro" id="IPR016087">
    <property type="entry name" value="Chalcone_isomerase"/>
</dbReference>
<feature type="chain" id="PRO_5018304824" evidence="1">
    <location>
        <begin position="21"/>
        <end position="187"/>
    </location>
</feature>
<dbReference type="InterPro" id="IPR036298">
    <property type="entry name" value="Chalcone_isomerase_sf"/>
</dbReference>
<dbReference type="Gene3D" id="3.50.70.10">
    <property type="match status" value="1"/>
</dbReference>
<dbReference type="AlphaFoldDB" id="A0A3N4DZM3"/>
<evidence type="ECO:0000259" key="2">
    <source>
        <dbReference type="Pfam" id="PF16036"/>
    </source>
</evidence>
<evidence type="ECO:0000313" key="5">
    <source>
        <dbReference type="Proteomes" id="UP000273778"/>
    </source>
</evidence>
<name>A0A3N4DZM3_9GAMM</name>
<dbReference type="Proteomes" id="UP000273778">
    <property type="component" value="Chromosome"/>
</dbReference>
<dbReference type="OrthoDB" id="270742at2"/>
<keyword evidence="1" id="KW-0732">Signal</keyword>
<proteinExistence type="predicted"/>
<feature type="signal peptide" evidence="1">
    <location>
        <begin position="1"/>
        <end position="20"/>
    </location>
</feature>
<keyword evidence="5" id="KW-1185">Reference proteome</keyword>
<keyword evidence="4" id="KW-0413">Isomerase</keyword>
<dbReference type="GO" id="GO:0016872">
    <property type="term" value="F:intramolecular lyase activity"/>
    <property type="evidence" value="ECO:0007669"/>
    <property type="project" value="InterPro"/>
</dbReference>
<accession>A0A3N4DZM3</accession>
<organism evidence="4 6">
    <name type="scientific">Shewanella psychromarinicola</name>
    <dbReference type="NCBI Taxonomy" id="2487742"/>
    <lineage>
        <taxon>Bacteria</taxon>
        <taxon>Pseudomonadati</taxon>
        <taxon>Pseudomonadota</taxon>
        <taxon>Gammaproteobacteria</taxon>
        <taxon>Alteromonadales</taxon>
        <taxon>Shewanellaceae</taxon>
        <taxon>Shewanella</taxon>
    </lineage>
</organism>
<gene>
    <name evidence="4" type="ORF">EGC77_20245</name>
    <name evidence="3" type="ORF">EGC80_06565</name>
</gene>
<dbReference type="Proteomes" id="UP000278855">
    <property type="component" value="Unassembled WGS sequence"/>
</dbReference>
<dbReference type="EMBL" id="CP034073">
    <property type="protein sequence ID" value="AZG34616.1"/>
    <property type="molecule type" value="Genomic_DNA"/>
</dbReference>
<evidence type="ECO:0000313" key="3">
    <source>
        <dbReference type="EMBL" id="AZG34616.1"/>
    </source>
</evidence>
<evidence type="ECO:0000313" key="6">
    <source>
        <dbReference type="Proteomes" id="UP000278855"/>
    </source>
</evidence>
<feature type="domain" description="Chalcone isomerase" evidence="2">
    <location>
        <begin position="23"/>
        <end position="185"/>
    </location>
</feature>
<dbReference type="Pfam" id="PF16036">
    <property type="entry name" value="Chalcone_3"/>
    <property type="match status" value="1"/>
</dbReference>
<evidence type="ECO:0000256" key="1">
    <source>
        <dbReference type="SAM" id="SignalP"/>
    </source>
</evidence>